<dbReference type="InterPro" id="IPR011949">
    <property type="entry name" value="HAD-SF_hydro_IA_REG-2-like"/>
</dbReference>
<evidence type="ECO:0000313" key="1">
    <source>
        <dbReference type="EMBL" id="TIB82347.1"/>
    </source>
</evidence>
<dbReference type="GO" id="GO:0016791">
    <property type="term" value="F:phosphatase activity"/>
    <property type="evidence" value="ECO:0007669"/>
    <property type="project" value="UniProtKB-ARBA"/>
</dbReference>
<dbReference type="Gene3D" id="3.40.50.1000">
    <property type="entry name" value="HAD superfamily/HAD-like"/>
    <property type="match status" value="1"/>
</dbReference>
<evidence type="ECO:0000313" key="2">
    <source>
        <dbReference type="EMBL" id="TIC03271.1"/>
    </source>
</evidence>
<dbReference type="NCBIfam" id="TIGR02252">
    <property type="entry name" value="DREG-2"/>
    <property type="match status" value="1"/>
</dbReference>
<dbReference type="InterPro" id="IPR051828">
    <property type="entry name" value="HAD-like_hydrolase_domain"/>
</dbReference>
<dbReference type="InterPro" id="IPR044924">
    <property type="entry name" value="HAD-SF_hydro_IA_REG-2-like_cap"/>
</dbReference>
<comment type="caution">
    <text evidence="1">The sequence shown here is derived from an EMBL/GenBank/DDBJ whole genome shotgun (WGS) entry which is preliminary data.</text>
</comment>
<name>A0A4T0S4A8_9BASI</name>
<dbReference type="SUPFAM" id="SSF56784">
    <property type="entry name" value="HAD-like"/>
    <property type="match status" value="1"/>
</dbReference>
<dbReference type="EMBL" id="SPRH01000007">
    <property type="protein sequence ID" value="TIC03271.1"/>
    <property type="molecule type" value="Genomic_DNA"/>
</dbReference>
<dbReference type="PANTHER" id="PTHR46191">
    <property type="match status" value="1"/>
</dbReference>
<dbReference type="SFLD" id="SFLDG01129">
    <property type="entry name" value="C1.5:_HAD__Beta-PGM__Phosphata"/>
    <property type="match status" value="1"/>
</dbReference>
<dbReference type="PANTHER" id="PTHR46191:SF2">
    <property type="entry name" value="HALOACID DEHALOGENASE-LIKE HYDROLASE DOMAIN-CONTAINING PROTEIN 3"/>
    <property type="match status" value="1"/>
</dbReference>
<dbReference type="InterPro" id="IPR036412">
    <property type="entry name" value="HAD-like_sf"/>
</dbReference>
<dbReference type="EMBL" id="SPRC01000002">
    <property type="protein sequence ID" value="TIB82347.1"/>
    <property type="molecule type" value="Genomic_DNA"/>
</dbReference>
<reference evidence="3 4" key="1">
    <citation type="submission" date="2019-03" db="EMBL/GenBank/DDBJ databases">
        <title>Sequencing 25 genomes of Wallemia mellicola.</title>
        <authorList>
            <person name="Gostincar C."/>
        </authorList>
    </citation>
    <scope>NUCLEOTIDE SEQUENCE [LARGE SCALE GENOMIC DNA]</scope>
    <source>
        <strain evidence="2 3">EXF-1262</strain>
        <strain evidence="1 4">EXF-6152</strain>
    </source>
</reference>
<gene>
    <name evidence="2" type="ORF">E3Q17_00940</name>
    <name evidence="1" type="ORF">E3Q22_00256</name>
</gene>
<evidence type="ECO:0000313" key="4">
    <source>
        <dbReference type="Proteomes" id="UP000310685"/>
    </source>
</evidence>
<organism evidence="1 4">
    <name type="scientific">Wallemia mellicola</name>
    <dbReference type="NCBI Taxonomy" id="1708541"/>
    <lineage>
        <taxon>Eukaryota</taxon>
        <taxon>Fungi</taxon>
        <taxon>Dikarya</taxon>
        <taxon>Basidiomycota</taxon>
        <taxon>Wallemiomycotina</taxon>
        <taxon>Wallemiomycetes</taxon>
        <taxon>Wallemiales</taxon>
        <taxon>Wallemiaceae</taxon>
        <taxon>Wallemia</taxon>
    </lineage>
</organism>
<proteinExistence type="predicted"/>
<protein>
    <submittedName>
        <fullName evidence="1">HAD hydrolase</fullName>
    </submittedName>
</protein>
<keyword evidence="1" id="KW-0378">Hydrolase</keyword>
<dbReference type="Gene3D" id="1.10.150.720">
    <property type="entry name" value="Haloacid dehalogenase-like hydrolase"/>
    <property type="match status" value="1"/>
</dbReference>
<dbReference type="NCBIfam" id="TIGR01549">
    <property type="entry name" value="HAD-SF-IA-v1"/>
    <property type="match status" value="1"/>
</dbReference>
<dbReference type="SFLD" id="SFLDS00003">
    <property type="entry name" value="Haloacid_Dehalogenase"/>
    <property type="match status" value="1"/>
</dbReference>
<dbReference type="GO" id="GO:0005634">
    <property type="term" value="C:nucleus"/>
    <property type="evidence" value="ECO:0007669"/>
    <property type="project" value="TreeGrafter"/>
</dbReference>
<accession>A0A4T0S4A8</accession>
<sequence length="248" mass="28635">MRTRLVLFDAFDTLIKPRNAVQSQYSYVFNKYNISIAPDEVKERFKVAFQELSKLAPNYGKSISWTPNIWWSNIIKRVLEQDDRYGYPLTYAVDPKTLNNIQNELLHRFASSEGYEALPGAYDTLAEIKSQGVKCGLVSNADDRILSVLESLNLKQFFSSISLSYDVGFEKPDYRIFDHALQQSNLEDIKPKHVLFLGDEYKSDYIGAQQFGIRPLLFYQEGYHKTISEDILKSVQYINNIPDVLSFL</sequence>
<dbReference type="Proteomes" id="UP000307169">
    <property type="component" value="Unassembled WGS sequence"/>
</dbReference>
<dbReference type="InterPro" id="IPR023214">
    <property type="entry name" value="HAD_sf"/>
</dbReference>
<dbReference type="Pfam" id="PF00702">
    <property type="entry name" value="Hydrolase"/>
    <property type="match status" value="1"/>
</dbReference>
<evidence type="ECO:0000313" key="3">
    <source>
        <dbReference type="Proteomes" id="UP000307169"/>
    </source>
</evidence>
<dbReference type="AlphaFoldDB" id="A0A4T0S4A8"/>
<dbReference type="Proteomes" id="UP000310685">
    <property type="component" value="Unassembled WGS sequence"/>
</dbReference>
<dbReference type="InterPro" id="IPR006439">
    <property type="entry name" value="HAD-SF_hydro_IA"/>
</dbReference>